<accession>A0A845LDN1</accession>
<reference evidence="2 3" key="1">
    <citation type="submission" date="2020-01" db="EMBL/GenBank/DDBJ databases">
        <title>Whole genome sequence of Heliobacterium gestii DSM 11169.</title>
        <authorList>
            <person name="Kyndt J.A."/>
            <person name="Meyer T.E."/>
        </authorList>
    </citation>
    <scope>NUCLEOTIDE SEQUENCE [LARGE SCALE GENOMIC DNA]</scope>
    <source>
        <strain evidence="2 3">DSM 11169</strain>
    </source>
</reference>
<dbReference type="GO" id="GO:0004519">
    <property type="term" value="F:endonuclease activity"/>
    <property type="evidence" value="ECO:0007669"/>
    <property type="project" value="InterPro"/>
</dbReference>
<comment type="caution">
    <text evidence="2">The sequence shown here is derived from an EMBL/GenBank/DDBJ whole genome shotgun (WGS) entry which is preliminary data.</text>
</comment>
<keyword evidence="3" id="KW-1185">Reference proteome</keyword>
<dbReference type="AlphaFoldDB" id="A0A845LDN1"/>
<dbReference type="InterPro" id="IPR011856">
    <property type="entry name" value="tRNA_endonuc-like_dom_sf"/>
</dbReference>
<dbReference type="GO" id="GO:0009307">
    <property type="term" value="P:DNA restriction-modification system"/>
    <property type="evidence" value="ECO:0007669"/>
    <property type="project" value="InterPro"/>
</dbReference>
<organism evidence="2 3">
    <name type="scientific">Heliomicrobium gestii</name>
    <name type="common">Heliobacterium gestii</name>
    <dbReference type="NCBI Taxonomy" id="2699"/>
    <lineage>
        <taxon>Bacteria</taxon>
        <taxon>Bacillati</taxon>
        <taxon>Bacillota</taxon>
        <taxon>Clostridia</taxon>
        <taxon>Eubacteriales</taxon>
        <taxon>Heliobacteriaceae</taxon>
        <taxon>Heliomicrobium</taxon>
    </lineage>
</organism>
<evidence type="ECO:0000313" key="2">
    <source>
        <dbReference type="EMBL" id="MZP43661.1"/>
    </source>
</evidence>
<feature type="domain" description="Restriction endonuclease type IV Mrr" evidence="1">
    <location>
        <begin position="3"/>
        <end position="118"/>
    </location>
</feature>
<dbReference type="OrthoDB" id="9815829at2"/>
<evidence type="ECO:0000259" key="1">
    <source>
        <dbReference type="Pfam" id="PF04471"/>
    </source>
</evidence>
<dbReference type="InterPro" id="IPR007560">
    <property type="entry name" value="Restrct_endonuc_IV_Mrr"/>
</dbReference>
<dbReference type="GO" id="GO:0003677">
    <property type="term" value="F:DNA binding"/>
    <property type="evidence" value="ECO:0007669"/>
    <property type="project" value="InterPro"/>
</dbReference>
<dbReference type="Proteomes" id="UP000471031">
    <property type="component" value="Unassembled WGS sequence"/>
</dbReference>
<dbReference type="InterPro" id="IPR011335">
    <property type="entry name" value="Restrct_endonuc-II-like"/>
</dbReference>
<dbReference type="SUPFAM" id="SSF52980">
    <property type="entry name" value="Restriction endonuclease-like"/>
    <property type="match status" value="1"/>
</dbReference>
<gene>
    <name evidence="2" type="ORF">GTO89_11475</name>
</gene>
<dbReference type="RefSeq" id="WP_161262232.1">
    <property type="nucleotide sequence ID" value="NZ_JAFBDC010000009.1"/>
</dbReference>
<dbReference type="EMBL" id="WXEX01000009">
    <property type="protein sequence ID" value="MZP43661.1"/>
    <property type="molecule type" value="Genomic_DNA"/>
</dbReference>
<evidence type="ECO:0000313" key="3">
    <source>
        <dbReference type="Proteomes" id="UP000471031"/>
    </source>
</evidence>
<protein>
    <recommendedName>
        <fullName evidence="1">Restriction endonuclease type IV Mrr domain-containing protein</fullName>
    </recommendedName>
</protein>
<proteinExistence type="predicted"/>
<dbReference type="Pfam" id="PF04471">
    <property type="entry name" value="Mrr_cat"/>
    <property type="match status" value="1"/>
</dbReference>
<dbReference type="Gene3D" id="3.40.1350.10">
    <property type="match status" value="1"/>
</dbReference>
<sequence length="126" mass="14424">MISFENLCKDLFEFNGNTITQRNKYDGKGGDIHFCCIRQRIDQSRFENGQVNLFVQVKKHVGTIDDWAETQLLQMMQNEPDADGCVMSLADGFSDDARALAENNNILLMDGLKISEWLLKRMVAKF</sequence>
<name>A0A845LDN1_HELGE</name>